<dbReference type="Proteomes" id="UP001320148">
    <property type="component" value="Chromosome"/>
</dbReference>
<evidence type="ECO:0000313" key="1">
    <source>
        <dbReference type="EMBL" id="BCS97740.1"/>
    </source>
</evidence>
<keyword evidence="2" id="KW-1185">Reference proteome</keyword>
<protein>
    <submittedName>
        <fullName evidence="1">Uncharacterized protein</fullName>
    </submittedName>
</protein>
<reference evidence="1 2" key="1">
    <citation type="submission" date="2021-02" db="EMBL/GenBank/DDBJ databases">
        <title>Complete genome of Desulfoluna sp. strain ASN36.</title>
        <authorList>
            <person name="Takahashi A."/>
            <person name="Kojima H."/>
            <person name="Fukui M."/>
        </authorList>
    </citation>
    <scope>NUCLEOTIDE SEQUENCE [LARGE SCALE GENOMIC DNA]</scope>
    <source>
        <strain evidence="1 2">ASN36</strain>
    </source>
</reference>
<sequence>MASVVLHGSWVLIAWKERASGGKGGQATVPKNIVKAGCECSQPSFLGLITFSFVNVWAVAHGA</sequence>
<gene>
    <name evidence="1" type="ORF">DSLASN_33720</name>
</gene>
<dbReference type="EMBL" id="AP024488">
    <property type="protein sequence ID" value="BCS97740.1"/>
    <property type="molecule type" value="Genomic_DNA"/>
</dbReference>
<accession>A0ABN6F7K4</accession>
<name>A0ABN6F7K4_9BACT</name>
<organism evidence="1 2">
    <name type="scientific">Desulfoluna limicola</name>
    <dbReference type="NCBI Taxonomy" id="2810562"/>
    <lineage>
        <taxon>Bacteria</taxon>
        <taxon>Pseudomonadati</taxon>
        <taxon>Thermodesulfobacteriota</taxon>
        <taxon>Desulfobacteria</taxon>
        <taxon>Desulfobacterales</taxon>
        <taxon>Desulfolunaceae</taxon>
        <taxon>Desulfoluna</taxon>
    </lineage>
</organism>
<proteinExistence type="predicted"/>
<evidence type="ECO:0000313" key="2">
    <source>
        <dbReference type="Proteomes" id="UP001320148"/>
    </source>
</evidence>